<sequence length="181" mass="20114">SQIPNMESPLPFLFLMLFHGARTCPTPCTCAPLGTGELHVGCSRLGLHTLPTLPDATVSLNLQYNQLTTVAPGSFDKLRNLRTLQLAHNPWVCDCDIVYLKHWLEDNKVNVMVEEVKCAKPAHTKGRAITQLHGNEFPGCNPSKKLDCSGYFKRSMILAGIALLSLLLMAWLTWCSKRLLL</sequence>
<dbReference type="InterPro" id="IPR001611">
    <property type="entry name" value="Leu-rich_rpt"/>
</dbReference>
<keyword evidence="16" id="KW-1185">Reference proteome</keyword>
<dbReference type="SMART" id="SM00082">
    <property type="entry name" value="LRRCT"/>
    <property type="match status" value="1"/>
</dbReference>
<evidence type="ECO:0000259" key="14">
    <source>
        <dbReference type="SMART" id="SM00082"/>
    </source>
</evidence>
<evidence type="ECO:0000256" key="6">
    <source>
        <dbReference type="ARBA" id="ARBA00022889"/>
    </source>
</evidence>
<comment type="subcellular location">
    <subcellularLocation>
        <location evidence="1">Membrane</location>
        <topology evidence="1">Single-pass type I membrane protein</topology>
    </subcellularLocation>
</comment>
<reference evidence="15" key="2">
    <citation type="submission" date="2025-08" db="UniProtKB">
        <authorList>
            <consortium name="Ensembl"/>
        </authorList>
    </citation>
    <scope>IDENTIFICATION</scope>
</reference>
<evidence type="ECO:0000256" key="8">
    <source>
        <dbReference type="ARBA" id="ARBA00023084"/>
    </source>
</evidence>
<dbReference type="Ensembl" id="ENSLOCT00000022404.1">
    <property type="protein sequence ID" value="ENSLOCP00000022363.1"/>
    <property type="gene ID" value="ENSLOCG00000018262.1"/>
</dbReference>
<evidence type="ECO:0000313" key="15">
    <source>
        <dbReference type="Ensembl" id="ENSLOCP00000022363.1"/>
    </source>
</evidence>
<keyword evidence="7 11" id="KW-1133">Transmembrane helix</keyword>
<dbReference type="OMA" id="GYELGSC"/>
<dbReference type="Pfam" id="PF13855">
    <property type="entry name" value="LRR_8"/>
    <property type="match status" value="1"/>
</dbReference>
<evidence type="ECO:0000256" key="12">
    <source>
        <dbReference type="SAM" id="SignalP"/>
    </source>
</evidence>
<evidence type="ECO:0000259" key="13">
    <source>
        <dbReference type="SMART" id="SM00013"/>
    </source>
</evidence>
<dbReference type="eggNOG" id="KOG0619">
    <property type="taxonomic scope" value="Eukaryota"/>
</dbReference>
<reference evidence="15" key="3">
    <citation type="submission" date="2025-09" db="UniProtKB">
        <authorList>
            <consortium name="Ensembl"/>
        </authorList>
    </citation>
    <scope>IDENTIFICATION</scope>
</reference>
<dbReference type="EMBL" id="AHAT01015111">
    <property type="status" value="NOT_ANNOTATED_CDS"/>
    <property type="molecule type" value="Genomic_DNA"/>
</dbReference>
<dbReference type="InterPro" id="IPR052313">
    <property type="entry name" value="GPIb-IX-V_Complex"/>
</dbReference>
<dbReference type="AlphaFoldDB" id="W5NP04"/>
<evidence type="ECO:0000313" key="16">
    <source>
        <dbReference type="Proteomes" id="UP000018468"/>
    </source>
</evidence>
<dbReference type="STRING" id="7918.ENSLOCP00000022363"/>
<dbReference type="Gene3D" id="3.80.10.10">
    <property type="entry name" value="Ribonuclease Inhibitor"/>
    <property type="match status" value="1"/>
</dbReference>
<name>W5NP04_LEPOC</name>
<evidence type="ECO:0000256" key="9">
    <source>
        <dbReference type="ARBA" id="ARBA00023136"/>
    </source>
</evidence>
<dbReference type="InterPro" id="IPR000483">
    <property type="entry name" value="Cys-rich_flank_reg_C"/>
</dbReference>
<keyword evidence="2" id="KW-0433">Leucine-rich repeat</keyword>
<dbReference type="Proteomes" id="UP000018468">
    <property type="component" value="Linkage group LG5"/>
</dbReference>
<dbReference type="GO" id="GO:0007155">
    <property type="term" value="P:cell adhesion"/>
    <property type="evidence" value="ECO:0007669"/>
    <property type="project" value="UniProtKB-KW"/>
</dbReference>
<feature type="signal peptide" evidence="12">
    <location>
        <begin position="1"/>
        <end position="23"/>
    </location>
</feature>
<keyword evidence="4" id="KW-0356">Hemostasis</keyword>
<dbReference type="GO" id="GO:0016020">
    <property type="term" value="C:membrane"/>
    <property type="evidence" value="ECO:0007669"/>
    <property type="project" value="UniProtKB-SubCell"/>
</dbReference>
<evidence type="ECO:0000256" key="5">
    <source>
        <dbReference type="ARBA" id="ARBA00022729"/>
    </source>
</evidence>
<feature type="transmembrane region" description="Helical" evidence="11">
    <location>
        <begin position="156"/>
        <end position="175"/>
    </location>
</feature>
<evidence type="ECO:0000256" key="7">
    <source>
        <dbReference type="ARBA" id="ARBA00022989"/>
    </source>
</evidence>
<keyword evidence="8" id="KW-0094">Blood coagulation</keyword>
<proteinExistence type="predicted"/>
<evidence type="ECO:0000256" key="1">
    <source>
        <dbReference type="ARBA" id="ARBA00004479"/>
    </source>
</evidence>
<evidence type="ECO:0000256" key="11">
    <source>
        <dbReference type="SAM" id="Phobius"/>
    </source>
</evidence>
<dbReference type="HOGENOM" id="CLU_094615_1_0_1"/>
<feature type="domain" description="LRRNT" evidence="13">
    <location>
        <begin position="23"/>
        <end position="59"/>
    </location>
</feature>
<dbReference type="InterPro" id="IPR000372">
    <property type="entry name" value="LRRNT"/>
</dbReference>
<dbReference type="GO" id="GO:0007596">
    <property type="term" value="P:blood coagulation"/>
    <property type="evidence" value="ECO:0007669"/>
    <property type="project" value="UniProtKB-KW"/>
</dbReference>
<dbReference type="SUPFAM" id="SSF52058">
    <property type="entry name" value="L domain-like"/>
    <property type="match status" value="1"/>
</dbReference>
<feature type="domain" description="LRRCT" evidence="14">
    <location>
        <begin position="89"/>
        <end position="141"/>
    </location>
</feature>
<evidence type="ECO:0000256" key="4">
    <source>
        <dbReference type="ARBA" id="ARBA00022696"/>
    </source>
</evidence>
<evidence type="ECO:0000256" key="3">
    <source>
        <dbReference type="ARBA" id="ARBA00022692"/>
    </source>
</evidence>
<keyword evidence="9 11" id="KW-0472">Membrane</keyword>
<dbReference type="SMART" id="SM00013">
    <property type="entry name" value="LRRNT"/>
    <property type="match status" value="1"/>
</dbReference>
<feature type="chain" id="PRO_5004868099" evidence="12">
    <location>
        <begin position="24"/>
        <end position="181"/>
    </location>
</feature>
<dbReference type="GeneTree" id="ENSGT00530000064244"/>
<evidence type="ECO:0000256" key="2">
    <source>
        <dbReference type="ARBA" id="ARBA00022614"/>
    </source>
</evidence>
<accession>W5NP04</accession>
<dbReference type="PANTHER" id="PTHR22650:SF6">
    <property type="entry name" value="PLATELET GLYCOPROTEIN IX"/>
    <property type="match status" value="1"/>
</dbReference>
<dbReference type="InterPro" id="IPR032675">
    <property type="entry name" value="LRR_dom_sf"/>
</dbReference>
<reference evidence="16" key="1">
    <citation type="submission" date="2011-12" db="EMBL/GenBank/DDBJ databases">
        <title>The Draft Genome of Lepisosteus oculatus.</title>
        <authorList>
            <consortium name="The Broad Institute Genome Assembly &amp; Analysis Group"/>
            <consortium name="Computational R&amp;D Group"/>
            <consortium name="and Sequencing Platform"/>
            <person name="Di Palma F."/>
            <person name="Alfoldi J."/>
            <person name="Johnson J."/>
            <person name="Berlin A."/>
            <person name="Gnerre S."/>
            <person name="Jaffe D."/>
            <person name="MacCallum I."/>
            <person name="Young S."/>
            <person name="Walker B.J."/>
            <person name="Lander E.S."/>
            <person name="Lindblad-Toh K."/>
        </authorList>
    </citation>
    <scope>NUCLEOTIDE SEQUENCE [LARGE SCALE GENOMIC DNA]</scope>
</reference>
<dbReference type="InParanoid" id="W5NP04"/>
<keyword evidence="3 11" id="KW-0812">Transmembrane</keyword>
<keyword evidence="10" id="KW-1015">Disulfide bond</keyword>
<dbReference type="PANTHER" id="PTHR22650">
    <property type="entry name" value="GLYCOPROTEIN IB BETA"/>
    <property type="match status" value="1"/>
</dbReference>
<keyword evidence="6" id="KW-0130">Cell adhesion</keyword>
<evidence type="ECO:0000256" key="10">
    <source>
        <dbReference type="ARBA" id="ARBA00023157"/>
    </source>
</evidence>
<protein>
    <submittedName>
        <fullName evidence="15">Glycoprotein IX platelet</fullName>
    </submittedName>
</protein>
<organism evidence="15 16">
    <name type="scientific">Lepisosteus oculatus</name>
    <name type="common">Spotted gar</name>
    <dbReference type="NCBI Taxonomy" id="7918"/>
    <lineage>
        <taxon>Eukaryota</taxon>
        <taxon>Metazoa</taxon>
        <taxon>Chordata</taxon>
        <taxon>Craniata</taxon>
        <taxon>Vertebrata</taxon>
        <taxon>Euteleostomi</taxon>
        <taxon>Actinopterygii</taxon>
        <taxon>Neopterygii</taxon>
        <taxon>Holostei</taxon>
        <taxon>Semionotiformes</taxon>
        <taxon>Lepisosteidae</taxon>
        <taxon>Lepisosteus</taxon>
    </lineage>
</organism>
<keyword evidence="5 12" id="KW-0732">Signal</keyword>
<dbReference type="Bgee" id="ENSLOCG00000018262">
    <property type="expression patterns" value="Expressed in pharyngeal gill and 7 other cell types or tissues"/>
</dbReference>